<dbReference type="EMBL" id="MU806408">
    <property type="protein sequence ID" value="KAJ3835474.1"/>
    <property type="molecule type" value="Genomic_DNA"/>
</dbReference>
<keyword evidence="1" id="KW-0175">Coiled coil</keyword>
<comment type="caution">
    <text evidence="2">The sequence shown here is derived from an EMBL/GenBank/DDBJ whole genome shotgun (WGS) entry which is preliminary data.</text>
</comment>
<organism evidence="2 3">
    <name type="scientific">Lentinula raphanica</name>
    <dbReference type="NCBI Taxonomy" id="153919"/>
    <lineage>
        <taxon>Eukaryota</taxon>
        <taxon>Fungi</taxon>
        <taxon>Dikarya</taxon>
        <taxon>Basidiomycota</taxon>
        <taxon>Agaricomycotina</taxon>
        <taxon>Agaricomycetes</taxon>
        <taxon>Agaricomycetidae</taxon>
        <taxon>Agaricales</taxon>
        <taxon>Marasmiineae</taxon>
        <taxon>Omphalotaceae</taxon>
        <taxon>Lentinula</taxon>
    </lineage>
</organism>
<sequence length="258" mass="28366">MPPSTLITAPPIKFETTQVEWKGLPLDSALWTLDSHELQTIVSRAIRSSAQESFIRLLSLTQLDETLPAELERLNFLKASIQSRYRFHVQRRTMFLHALVSSTTASASQKDGSADLVGKLATQLSETKVECDRLAQELASVADQITQVTRLIDNHWASALAIALRKLNGSYGKCTSELIEAKAKLDLLQEELNETWSEAEKLAEEMDGLTRDLDDMDETGVYLKAAVFTLPIPASQDAVAASGKLIDLKHSGVPSNSS</sequence>
<feature type="coiled-coil region" evidence="1">
    <location>
        <begin position="171"/>
        <end position="219"/>
    </location>
</feature>
<protein>
    <submittedName>
        <fullName evidence="2">Uncharacterized protein</fullName>
    </submittedName>
</protein>
<accession>A0AA38P378</accession>
<dbReference type="AlphaFoldDB" id="A0AA38P378"/>
<proteinExistence type="predicted"/>
<evidence type="ECO:0000313" key="2">
    <source>
        <dbReference type="EMBL" id="KAJ3835474.1"/>
    </source>
</evidence>
<keyword evidence="3" id="KW-1185">Reference proteome</keyword>
<dbReference type="Proteomes" id="UP001163846">
    <property type="component" value="Unassembled WGS sequence"/>
</dbReference>
<evidence type="ECO:0000313" key="3">
    <source>
        <dbReference type="Proteomes" id="UP001163846"/>
    </source>
</evidence>
<evidence type="ECO:0000256" key="1">
    <source>
        <dbReference type="SAM" id="Coils"/>
    </source>
</evidence>
<reference evidence="2" key="1">
    <citation type="submission" date="2022-08" db="EMBL/GenBank/DDBJ databases">
        <authorList>
            <consortium name="DOE Joint Genome Institute"/>
            <person name="Min B."/>
            <person name="Riley R."/>
            <person name="Sierra-Patev S."/>
            <person name="Naranjo-Ortiz M."/>
            <person name="Looney B."/>
            <person name="Konkel Z."/>
            <person name="Slot J.C."/>
            <person name="Sakamoto Y."/>
            <person name="Steenwyk J.L."/>
            <person name="Rokas A."/>
            <person name="Carro J."/>
            <person name="Camarero S."/>
            <person name="Ferreira P."/>
            <person name="Molpeceres G."/>
            <person name="Ruiz-Duenas F.J."/>
            <person name="Serrano A."/>
            <person name="Henrissat B."/>
            <person name="Drula E."/>
            <person name="Hughes K.W."/>
            <person name="Mata J.L."/>
            <person name="Ishikawa N.K."/>
            <person name="Vargas-Isla R."/>
            <person name="Ushijima S."/>
            <person name="Smith C.A."/>
            <person name="Ahrendt S."/>
            <person name="Andreopoulos W."/>
            <person name="He G."/>
            <person name="Labutti K."/>
            <person name="Lipzen A."/>
            <person name="Ng V."/>
            <person name="Sandor L."/>
            <person name="Barry K."/>
            <person name="Martinez A.T."/>
            <person name="Xiao Y."/>
            <person name="Gibbons J.G."/>
            <person name="Terashima K."/>
            <person name="Hibbett D.S."/>
            <person name="Grigoriev I.V."/>
        </authorList>
    </citation>
    <scope>NUCLEOTIDE SEQUENCE</scope>
    <source>
        <strain evidence="2">TFB9207</strain>
    </source>
</reference>
<name>A0AA38P378_9AGAR</name>
<gene>
    <name evidence="2" type="ORF">F5878DRAFT_307444</name>
</gene>